<protein>
    <submittedName>
        <fullName evidence="1">Uncharacterized protein</fullName>
    </submittedName>
</protein>
<accession>A0A1G2JNH0</accession>
<organism evidence="1 2">
    <name type="scientific">Candidatus Staskawiczbacteria bacterium RIFOXYD1_FULL_32_13</name>
    <dbReference type="NCBI Taxonomy" id="1802234"/>
    <lineage>
        <taxon>Bacteria</taxon>
        <taxon>Candidatus Staskawicziibacteriota</taxon>
    </lineage>
</organism>
<comment type="caution">
    <text evidence="1">The sequence shown here is derived from an EMBL/GenBank/DDBJ whole genome shotgun (WGS) entry which is preliminary data.</text>
</comment>
<dbReference type="EMBL" id="MHPU01000018">
    <property type="protein sequence ID" value="OGZ88659.1"/>
    <property type="molecule type" value="Genomic_DNA"/>
</dbReference>
<evidence type="ECO:0000313" key="1">
    <source>
        <dbReference type="EMBL" id="OGZ88659.1"/>
    </source>
</evidence>
<gene>
    <name evidence="1" type="ORF">A2561_02340</name>
</gene>
<name>A0A1G2JNH0_9BACT</name>
<reference evidence="1 2" key="1">
    <citation type="journal article" date="2016" name="Nat. Commun.">
        <title>Thousands of microbial genomes shed light on interconnected biogeochemical processes in an aquifer system.</title>
        <authorList>
            <person name="Anantharaman K."/>
            <person name="Brown C.T."/>
            <person name="Hug L.A."/>
            <person name="Sharon I."/>
            <person name="Castelle C.J."/>
            <person name="Probst A.J."/>
            <person name="Thomas B.C."/>
            <person name="Singh A."/>
            <person name="Wilkins M.J."/>
            <person name="Karaoz U."/>
            <person name="Brodie E.L."/>
            <person name="Williams K.H."/>
            <person name="Hubbard S.S."/>
            <person name="Banfield J.F."/>
        </authorList>
    </citation>
    <scope>NUCLEOTIDE SEQUENCE [LARGE SCALE GENOMIC DNA]</scope>
</reference>
<dbReference type="Proteomes" id="UP000178935">
    <property type="component" value="Unassembled WGS sequence"/>
</dbReference>
<sequence length="109" mass="12311">MAEPSIIKSERNNFGDVYYVVAILESGEKIMVSHTEGFNSGGLVVSKLYAGIFPKIIYRCDNVEKIKKLFPIKNDAEKAYIGMYSDLDFITNIIIHEYKSIVEIKSKLG</sequence>
<evidence type="ECO:0000313" key="2">
    <source>
        <dbReference type="Proteomes" id="UP000178935"/>
    </source>
</evidence>
<dbReference type="AlphaFoldDB" id="A0A1G2JNH0"/>
<proteinExistence type="predicted"/>